<feature type="transmembrane region" description="Helical" evidence="24">
    <location>
        <begin position="33"/>
        <end position="49"/>
    </location>
</feature>
<gene>
    <name evidence="25" type="primary">dgkA</name>
    <name evidence="25" type="ORF">LOM8899_02798</name>
</gene>
<dbReference type="PANTHER" id="PTHR34299">
    <property type="entry name" value="DIACYLGLYCEROL KINASE"/>
    <property type="match status" value="1"/>
</dbReference>
<keyword evidence="19 24" id="KW-1208">Phospholipid metabolism</keyword>
<evidence type="ECO:0000256" key="19">
    <source>
        <dbReference type="ARBA" id="ARBA00023264"/>
    </source>
</evidence>
<evidence type="ECO:0000256" key="10">
    <source>
        <dbReference type="ARBA" id="ARBA00022723"/>
    </source>
</evidence>
<dbReference type="AlphaFoldDB" id="A0A238LGF2"/>
<evidence type="ECO:0000256" key="8">
    <source>
        <dbReference type="ARBA" id="ARBA00022679"/>
    </source>
</evidence>
<evidence type="ECO:0000256" key="3">
    <source>
        <dbReference type="ARBA" id="ARBA00012133"/>
    </source>
</evidence>
<evidence type="ECO:0000256" key="20">
    <source>
        <dbReference type="PIRSR" id="PIRSR600829-1"/>
    </source>
</evidence>
<evidence type="ECO:0000313" key="25">
    <source>
        <dbReference type="EMBL" id="SMY08643.1"/>
    </source>
</evidence>
<keyword evidence="12 24" id="KW-0418">Kinase</keyword>
<evidence type="ECO:0000256" key="7">
    <source>
        <dbReference type="ARBA" id="ARBA00022519"/>
    </source>
</evidence>
<protein>
    <recommendedName>
        <fullName evidence="4 24">Diacylglycerol kinase</fullName>
        <ecNumber evidence="3 24">2.7.1.107</ecNumber>
    </recommendedName>
</protein>
<feature type="binding site" evidence="21">
    <location>
        <position position="68"/>
    </location>
    <ligand>
        <name>substrate</name>
    </ligand>
</feature>
<evidence type="ECO:0000256" key="11">
    <source>
        <dbReference type="ARBA" id="ARBA00022741"/>
    </source>
</evidence>
<dbReference type="EMBL" id="FXZK01000005">
    <property type="protein sequence ID" value="SMY08643.1"/>
    <property type="molecule type" value="Genomic_DNA"/>
</dbReference>
<feature type="binding site" evidence="23">
    <location>
        <position position="27"/>
    </location>
    <ligand>
        <name>a divalent metal cation</name>
        <dbReference type="ChEBI" id="CHEBI:60240"/>
    </ligand>
</feature>
<keyword evidence="9 24" id="KW-0812">Transmembrane</keyword>
<proteinExistence type="inferred from homology"/>
<evidence type="ECO:0000256" key="23">
    <source>
        <dbReference type="PIRSR" id="PIRSR600829-4"/>
    </source>
</evidence>
<evidence type="ECO:0000256" key="1">
    <source>
        <dbReference type="ARBA" id="ARBA00004429"/>
    </source>
</evidence>
<feature type="transmembrane region" description="Helical" evidence="24">
    <location>
        <begin position="55"/>
        <end position="74"/>
    </location>
</feature>
<dbReference type="GO" id="GO:0006654">
    <property type="term" value="P:phosphatidic acid biosynthetic process"/>
    <property type="evidence" value="ECO:0007669"/>
    <property type="project" value="InterPro"/>
</dbReference>
<feature type="active site" description="Proton acceptor" evidence="20">
    <location>
        <position position="68"/>
    </location>
</feature>
<dbReference type="Proteomes" id="UP000201613">
    <property type="component" value="Unassembled WGS sequence"/>
</dbReference>
<keyword evidence="18" id="KW-0594">Phospholipid biosynthesis</keyword>
<evidence type="ECO:0000256" key="2">
    <source>
        <dbReference type="ARBA" id="ARBA00005967"/>
    </source>
</evidence>
<keyword evidence="13 22" id="KW-0067">ATP-binding</keyword>
<evidence type="ECO:0000256" key="9">
    <source>
        <dbReference type="ARBA" id="ARBA00022692"/>
    </source>
</evidence>
<dbReference type="Pfam" id="PF01219">
    <property type="entry name" value="DAGK_prokar"/>
    <property type="match status" value="1"/>
</dbReference>
<evidence type="ECO:0000256" key="18">
    <source>
        <dbReference type="ARBA" id="ARBA00023209"/>
    </source>
</evidence>
<dbReference type="InterPro" id="IPR036945">
    <property type="entry name" value="DAGK_sf"/>
</dbReference>
<feature type="binding site" evidence="22">
    <location>
        <position position="8"/>
    </location>
    <ligand>
        <name>ATP</name>
        <dbReference type="ChEBI" id="CHEBI:30616"/>
    </ligand>
</feature>
<comment type="catalytic activity">
    <reaction evidence="24">
        <text>a 1,2-diacyl-sn-glycerol + ATP = a 1,2-diacyl-sn-glycero-3-phosphate + ADP + H(+)</text>
        <dbReference type="Rhea" id="RHEA:10272"/>
        <dbReference type="ChEBI" id="CHEBI:15378"/>
        <dbReference type="ChEBI" id="CHEBI:17815"/>
        <dbReference type="ChEBI" id="CHEBI:30616"/>
        <dbReference type="ChEBI" id="CHEBI:58608"/>
        <dbReference type="ChEBI" id="CHEBI:456216"/>
        <dbReference type="EC" id="2.7.1.107"/>
    </reaction>
</comment>
<evidence type="ECO:0000256" key="14">
    <source>
        <dbReference type="ARBA" id="ARBA00022842"/>
    </source>
</evidence>
<dbReference type="GO" id="GO:0004143">
    <property type="term" value="F:ATP-dependent diacylglycerol kinase activity"/>
    <property type="evidence" value="ECO:0007669"/>
    <property type="project" value="UniProtKB-EC"/>
</dbReference>
<dbReference type="GO" id="GO:0005524">
    <property type="term" value="F:ATP binding"/>
    <property type="evidence" value="ECO:0007669"/>
    <property type="project" value="UniProtKB-KW"/>
</dbReference>
<dbReference type="InterPro" id="IPR033718">
    <property type="entry name" value="DAGK_prok"/>
</dbReference>
<keyword evidence="5" id="KW-1003">Cell membrane</keyword>
<keyword evidence="7 24" id="KW-0997">Cell inner membrane</keyword>
<keyword evidence="10 23" id="KW-0479">Metal-binding</keyword>
<evidence type="ECO:0000256" key="24">
    <source>
        <dbReference type="RuleBase" id="RU363065"/>
    </source>
</evidence>
<keyword evidence="26" id="KW-1185">Reference proteome</keyword>
<dbReference type="PROSITE" id="PS01069">
    <property type="entry name" value="DAGK_PROKAR"/>
    <property type="match status" value="1"/>
</dbReference>
<dbReference type="OrthoDB" id="7871148at2"/>
<keyword evidence="11 22" id="KW-0547">Nucleotide-binding</keyword>
<keyword evidence="17 24" id="KW-0472">Membrane</keyword>
<comment type="function">
    <text evidence="24">Catalyzes the ATP-dependent phosphorylation of sn-l,2-diacylglycerol (DAG) to phosphatidic acid. Involved in the recycling of diacylglycerol produced as a by-product during membrane-derived oligosaccharide (MDO) biosynthesis.</text>
</comment>
<feature type="binding site" evidence="21">
    <location>
        <position position="54"/>
    </location>
    <ligand>
        <name>substrate</name>
    </ligand>
</feature>
<feature type="binding site" evidence="21">
    <location>
        <position position="97"/>
    </location>
    <ligand>
        <name>substrate</name>
    </ligand>
</feature>
<dbReference type="GO" id="GO:0005886">
    <property type="term" value="C:plasma membrane"/>
    <property type="evidence" value="ECO:0007669"/>
    <property type="project" value="UniProtKB-SubCell"/>
</dbReference>
<feature type="transmembrane region" description="Helical" evidence="24">
    <location>
        <begin position="95"/>
        <end position="121"/>
    </location>
</feature>
<dbReference type="EC" id="2.7.1.107" evidence="3 24"/>
<accession>A0A238LGF2</accession>
<evidence type="ECO:0000256" key="5">
    <source>
        <dbReference type="ARBA" id="ARBA00022475"/>
    </source>
</evidence>
<evidence type="ECO:0000256" key="17">
    <source>
        <dbReference type="ARBA" id="ARBA00023136"/>
    </source>
</evidence>
<dbReference type="GO" id="GO:0046872">
    <property type="term" value="F:metal ion binding"/>
    <property type="evidence" value="ECO:0007669"/>
    <property type="project" value="UniProtKB-KW"/>
</dbReference>
<evidence type="ECO:0000256" key="6">
    <source>
        <dbReference type="ARBA" id="ARBA00022516"/>
    </source>
</evidence>
<keyword evidence="16 24" id="KW-0443">Lipid metabolism</keyword>
<dbReference type="PANTHER" id="PTHR34299:SF1">
    <property type="entry name" value="DIACYLGLYCEROL KINASE"/>
    <property type="match status" value="1"/>
</dbReference>
<keyword evidence="14 23" id="KW-0460">Magnesium</keyword>
<feature type="binding site" evidence="22">
    <location>
        <position position="27"/>
    </location>
    <ligand>
        <name>ATP</name>
        <dbReference type="ChEBI" id="CHEBI:30616"/>
    </ligand>
</feature>
<evidence type="ECO:0000256" key="13">
    <source>
        <dbReference type="ARBA" id="ARBA00022840"/>
    </source>
</evidence>
<evidence type="ECO:0000256" key="12">
    <source>
        <dbReference type="ARBA" id="ARBA00022777"/>
    </source>
</evidence>
<name>A0A238LGF2_9RHOB</name>
<comment type="similarity">
    <text evidence="2 24">Belongs to the bacterial diacylglycerol kinase family.</text>
</comment>
<dbReference type="Gene3D" id="1.10.287.3610">
    <property type="match status" value="1"/>
</dbReference>
<keyword evidence="8 24" id="KW-0808">Transferase</keyword>
<sequence length="124" mass="13386">MIVRHLRRIADRAVWSWAGWVHVWRTEGSLHQWIWANVVSAALAFALPLSGAERAVLLMGGILVLAFECLNTAIERVVDDISTEKRDRARQAKDAGSAAVSVAGIAVGVAWVVILVSRFALGGG</sequence>
<organism evidence="25 26">
    <name type="scientific">Flavimaricola marinus</name>
    <dbReference type="NCBI Taxonomy" id="1819565"/>
    <lineage>
        <taxon>Bacteria</taxon>
        <taxon>Pseudomonadati</taxon>
        <taxon>Pseudomonadota</taxon>
        <taxon>Alphaproteobacteria</taxon>
        <taxon>Rhodobacterales</taxon>
        <taxon>Paracoccaceae</taxon>
        <taxon>Flavimaricola</taxon>
    </lineage>
</organism>
<keyword evidence="6" id="KW-0444">Lipid biosynthesis</keyword>
<evidence type="ECO:0000256" key="4">
    <source>
        <dbReference type="ARBA" id="ARBA00017575"/>
    </source>
</evidence>
<comment type="subcellular location">
    <subcellularLocation>
        <location evidence="1 24">Cell inner membrane</location>
        <topology evidence="1 24">Multi-pass membrane protein</topology>
    </subcellularLocation>
</comment>
<evidence type="ECO:0000256" key="15">
    <source>
        <dbReference type="ARBA" id="ARBA00022989"/>
    </source>
</evidence>
<feature type="binding site" evidence="21">
    <location>
        <position position="8"/>
    </location>
    <ligand>
        <name>substrate</name>
    </ligand>
</feature>
<feature type="binding site" evidence="23">
    <location>
        <position position="75"/>
    </location>
    <ligand>
        <name>a divalent metal cation</name>
        <dbReference type="ChEBI" id="CHEBI:60240"/>
    </ligand>
</feature>
<feature type="binding site" evidence="22">
    <location>
        <begin position="93"/>
        <end position="94"/>
    </location>
    <ligand>
        <name>ATP</name>
        <dbReference type="ChEBI" id="CHEBI:30616"/>
    </ligand>
</feature>
<evidence type="ECO:0000256" key="16">
    <source>
        <dbReference type="ARBA" id="ARBA00023098"/>
    </source>
</evidence>
<evidence type="ECO:0000256" key="22">
    <source>
        <dbReference type="PIRSR" id="PIRSR600829-3"/>
    </source>
</evidence>
<comment type="cofactor">
    <cofactor evidence="23">
        <name>Mg(2+)</name>
        <dbReference type="ChEBI" id="CHEBI:18420"/>
    </cofactor>
    <text evidence="23">Mn(2+), Zn(2+), Cd(2+) and Co(2+) support activity to lesser extents.</text>
</comment>
<keyword evidence="15 24" id="KW-1133">Transmembrane helix</keyword>
<dbReference type="CDD" id="cd14264">
    <property type="entry name" value="DAGK_IM"/>
    <property type="match status" value="1"/>
</dbReference>
<evidence type="ECO:0000313" key="26">
    <source>
        <dbReference type="Proteomes" id="UP000201613"/>
    </source>
</evidence>
<feature type="binding site" evidence="22">
    <location>
        <position position="75"/>
    </location>
    <ligand>
        <name>ATP</name>
        <dbReference type="ChEBI" id="CHEBI:30616"/>
    </ligand>
</feature>
<evidence type="ECO:0000256" key="21">
    <source>
        <dbReference type="PIRSR" id="PIRSR600829-2"/>
    </source>
</evidence>
<dbReference type="InterPro" id="IPR000829">
    <property type="entry name" value="DAGK"/>
</dbReference>
<reference evidence="25 26" key="1">
    <citation type="submission" date="2017-05" db="EMBL/GenBank/DDBJ databases">
        <authorList>
            <person name="Song R."/>
            <person name="Chenine A.L."/>
            <person name="Ruprecht R.M."/>
        </authorList>
    </citation>
    <scope>NUCLEOTIDE SEQUENCE [LARGE SCALE GENOMIC DNA]</scope>
    <source>
        <strain evidence="25 26">CECT 8899</strain>
    </source>
</reference>